<accession>A0A3E0G6Y9</accession>
<feature type="chain" id="PRO_5017701794" description="Secreted protein" evidence="1">
    <location>
        <begin position="35"/>
        <end position="108"/>
    </location>
</feature>
<feature type="signal peptide" evidence="1">
    <location>
        <begin position="1"/>
        <end position="34"/>
    </location>
</feature>
<proteinExistence type="predicted"/>
<evidence type="ECO:0000256" key="1">
    <source>
        <dbReference type="SAM" id="SignalP"/>
    </source>
</evidence>
<keyword evidence="1" id="KW-0732">Signal</keyword>
<sequence>MPGKRSFVATGLAAMGLVAMLGGVGVAAASPAMAAEQPLKCQYWNDQHTFGVSCDPNGVTQYQAVARCSNGNWYLGPWVARGWSYVYCSTYYATYVPNTGREQHTFEG</sequence>
<organism evidence="2 3">
    <name type="scientific">Kutzneria buriramensis</name>
    <dbReference type="NCBI Taxonomy" id="1045776"/>
    <lineage>
        <taxon>Bacteria</taxon>
        <taxon>Bacillati</taxon>
        <taxon>Actinomycetota</taxon>
        <taxon>Actinomycetes</taxon>
        <taxon>Pseudonocardiales</taxon>
        <taxon>Pseudonocardiaceae</taxon>
        <taxon>Kutzneria</taxon>
    </lineage>
</organism>
<gene>
    <name evidence="2" type="ORF">BCF44_1398</name>
</gene>
<comment type="caution">
    <text evidence="2">The sequence shown here is derived from an EMBL/GenBank/DDBJ whole genome shotgun (WGS) entry which is preliminary data.</text>
</comment>
<dbReference type="AlphaFoldDB" id="A0A3E0G6Y9"/>
<name>A0A3E0G6Y9_9PSEU</name>
<keyword evidence="3" id="KW-1185">Reference proteome</keyword>
<evidence type="ECO:0000313" key="2">
    <source>
        <dbReference type="EMBL" id="REH17976.1"/>
    </source>
</evidence>
<dbReference type="EMBL" id="QUNO01000039">
    <property type="protein sequence ID" value="REH17976.1"/>
    <property type="molecule type" value="Genomic_DNA"/>
</dbReference>
<protein>
    <recommendedName>
        <fullName evidence="4">Secreted protein</fullName>
    </recommendedName>
</protein>
<reference evidence="2 3" key="1">
    <citation type="submission" date="2018-08" db="EMBL/GenBank/DDBJ databases">
        <title>Genomic Encyclopedia of Archaeal and Bacterial Type Strains, Phase II (KMG-II): from individual species to whole genera.</title>
        <authorList>
            <person name="Goeker M."/>
        </authorList>
    </citation>
    <scope>NUCLEOTIDE SEQUENCE [LARGE SCALE GENOMIC DNA]</scope>
    <source>
        <strain evidence="2 3">DSM 45791</strain>
    </source>
</reference>
<evidence type="ECO:0008006" key="4">
    <source>
        <dbReference type="Google" id="ProtNLM"/>
    </source>
</evidence>
<evidence type="ECO:0000313" key="3">
    <source>
        <dbReference type="Proteomes" id="UP000256269"/>
    </source>
</evidence>
<dbReference type="Proteomes" id="UP000256269">
    <property type="component" value="Unassembled WGS sequence"/>
</dbReference>